<dbReference type="EMBL" id="CP043329">
    <property type="protein sequence ID" value="QEK51973.1"/>
    <property type="molecule type" value="Genomic_DNA"/>
</dbReference>
<keyword evidence="1" id="KW-0732">Signal</keyword>
<dbReference type="KEGG" id="pej:FYC62_10155"/>
<reference evidence="2 3" key="1">
    <citation type="submission" date="2019-08" db="EMBL/GenBank/DDBJ databases">
        <title>Pedobacter sp. nov., isolated from Han river, South Korea.</title>
        <authorList>
            <person name="Lee D.-H."/>
            <person name="Kim Y.-S."/>
            <person name="Hwang E.-M."/>
            <person name="Le Tran T.C."/>
            <person name="Cha C.-J."/>
        </authorList>
    </citation>
    <scope>NUCLEOTIDE SEQUENCE [LARGE SCALE GENOMIC DNA]</scope>
    <source>
        <strain evidence="2 3">CJ43</strain>
    </source>
</reference>
<organism evidence="2 3">
    <name type="scientific">Pedobacter aquae</name>
    <dbReference type="NCBI Taxonomy" id="2605747"/>
    <lineage>
        <taxon>Bacteria</taxon>
        <taxon>Pseudomonadati</taxon>
        <taxon>Bacteroidota</taxon>
        <taxon>Sphingobacteriia</taxon>
        <taxon>Sphingobacteriales</taxon>
        <taxon>Sphingobacteriaceae</taxon>
        <taxon>Pedobacter</taxon>
    </lineage>
</organism>
<evidence type="ECO:0008006" key="4">
    <source>
        <dbReference type="Google" id="ProtNLM"/>
    </source>
</evidence>
<dbReference type="Proteomes" id="UP000323653">
    <property type="component" value="Chromosome"/>
</dbReference>
<evidence type="ECO:0000256" key="1">
    <source>
        <dbReference type="SAM" id="SignalP"/>
    </source>
</evidence>
<sequence length="161" mass="18096">MKKAILSIALLLSLTVSFADEKDSKSAAKSGNVAENVLRQFAYNFYNATDVKWNINEKFQTAFFKLNDKPAYALYNLQNEFLVATQIVKAEEFSKTALKNINDTYAGAKIQKIVKIISRPSDFQFSDDTGSYWVSLISAEKQVILLVSPEDNITTVTSIKY</sequence>
<name>A0A5C0VJN3_9SPHI</name>
<dbReference type="RefSeq" id="WP_149074851.1">
    <property type="nucleotide sequence ID" value="NZ_CP043329.1"/>
</dbReference>
<protein>
    <recommendedName>
        <fullName evidence="4">PepSY-like beta-lactamase-inhibitor</fullName>
    </recommendedName>
</protein>
<gene>
    <name evidence="2" type="ORF">FYC62_10155</name>
</gene>
<dbReference type="Gene3D" id="3.10.450.360">
    <property type="match status" value="1"/>
</dbReference>
<evidence type="ECO:0000313" key="3">
    <source>
        <dbReference type="Proteomes" id="UP000323653"/>
    </source>
</evidence>
<proteinExistence type="predicted"/>
<dbReference type="AlphaFoldDB" id="A0A5C0VJN3"/>
<evidence type="ECO:0000313" key="2">
    <source>
        <dbReference type="EMBL" id="QEK51973.1"/>
    </source>
</evidence>
<keyword evidence="3" id="KW-1185">Reference proteome</keyword>
<feature type="chain" id="PRO_5022704249" description="PepSY-like beta-lactamase-inhibitor" evidence="1">
    <location>
        <begin position="20"/>
        <end position="161"/>
    </location>
</feature>
<accession>A0A5C0VJN3</accession>
<feature type="signal peptide" evidence="1">
    <location>
        <begin position="1"/>
        <end position="19"/>
    </location>
</feature>